<feature type="transmembrane region" description="Helical" evidence="4">
    <location>
        <begin position="268"/>
        <end position="286"/>
    </location>
</feature>
<name>A0A561XC69_ACIDE</name>
<evidence type="ECO:0000313" key="6">
    <source>
        <dbReference type="Proteomes" id="UP000321485"/>
    </source>
</evidence>
<organism evidence="5 6">
    <name type="scientific">Acidovorax delafieldii</name>
    <name type="common">Pseudomonas delafieldii</name>
    <dbReference type="NCBI Taxonomy" id="47920"/>
    <lineage>
        <taxon>Bacteria</taxon>
        <taxon>Pseudomonadati</taxon>
        <taxon>Pseudomonadota</taxon>
        <taxon>Betaproteobacteria</taxon>
        <taxon>Burkholderiales</taxon>
        <taxon>Comamonadaceae</taxon>
        <taxon>Acidovorax</taxon>
    </lineage>
</organism>
<dbReference type="GO" id="GO:0022857">
    <property type="term" value="F:transmembrane transporter activity"/>
    <property type="evidence" value="ECO:0007669"/>
    <property type="project" value="InterPro"/>
</dbReference>
<gene>
    <name evidence="5" type="ORF">ATF69_4066</name>
</gene>
<dbReference type="Proteomes" id="UP000321485">
    <property type="component" value="Unassembled WGS sequence"/>
</dbReference>
<evidence type="ECO:0000256" key="2">
    <source>
        <dbReference type="ARBA" id="ARBA00022989"/>
    </source>
</evidence>
<proteinExistence type="predicted"/>
<dbReference type="AlphaFoldDB" id="A0A561XC69"/>
<feature type="transmembrane region" description="Helical" evidence="4">
    <location>
        <begin position="348"/>
        <end position="370"/>
    </location>
</feature>
<feature type="transmembrane region" description="Helical" evidence="4">
    <location>
        <begin position="160"/>
        <end position="180"/>
    </location>
</feature>
<dbReference type="InterPro" id="IPR036259">
    <property type="entry name" value="MFS_trans_sf"/>
</dbReference>
<feature type="transmembrane region" description="Helical" evidence="4">
    <location>
        <begin position="323"/>
        <end position="342"/>
    </location>
</feature>
<keyword evidence="2 4" id="KW-1133">Transmembrane helix</keyword>
<keyword evidence="3 4" id="KW-0472">Membrane</keyword>
<dbReference type="SUPFAM" id="SSF103473">
    <property type="entry name" value="MFS general substrate transporter"/>
    <property type="match status" value="1"/>
</dbReference>
<feature type="transmembrane region" description="Helical" evidence="4">
    <location>
        <begin position="201"/>
        <end position="224"/>
    </location>
</feature>
<dbReference type="RefSeq" id="WP_146872072.1">
    <property type="nucleotide sequence ID" value="NZ_VJWE01000017.1"/>
</dbReference>
<sequence length="386" mass="39060">MITTNSLRGRVALMVGHCAGMVDLVALPVWVGTLISVYRFDPQQAGLLATLFLAGAVAASLLLAPFFQLLRGRSVATTGFAGAAVAFAAASTTQQFALLALLHGVAGVAAGAALSVTHGTIARSQNPHRLFALVGMALGVFAIVFLGGTPVLVAQQGGPVLFQVFAGVMAVGAMTAAVAFPAPDIAGGAERSRTPATPLPAAVWWGVTGIAALGLVQSMTFSFLERVGSDRGYGMQAVTGVLIALGVVNLFPAALAAVLEKRWAARNVLLAGPALQAFLVVVIMNSPVFAPYAAAAAVFAAVMIFTHTFAFGVLARLDPSGRALAATPAMLMFGAAIGPILGGTLVKAWGYGSLGVAALVIDAVAVYAFARIHRAPGTAVAVKGMA</sequence>
<feature type="transmembrane region" description="Helical" evidence="4">
    <location>
        <begin position="12"/>
        <end position="35"/>
    </location>
</feature>
<feature type="transmembrane region" description="Helical" evidence="4">
    <location>
        <begin position="74"/>
        <end position="90"/>
    </location>
</feature>
<feature type="transmembrane region" description="Helical" evidence="4">
    <location>
        <begin position="47"/>
        <end position="67"/>
    </location>
</feature>
<protein>
    <submittedName>
        <fullName evidence="5">Putative MFS family arabinose efflux permease</fullName>
    </submittedName>
</protein>
<reference evidence="5 6" key="1">
    <citation type="journal article" date="2015" name="Stand. Genomic Sci.">
        <title>Genomic Encyclopedia of Bacterial and Archaeal Type Strains, Phase III: the genomes of soil and plant-associated and newly described type strains.</title>
        <authorList>
            <person name="Whitman W.B."/>
            <person name="Woyke T."/>
            <person name="Klenk H.P."/>
            <person name="Zhou Y."/>
            <person name="Lilburn T.G."/>
            <person name="Beck B.J."/>
            <person name="De Vos P."/>
            <person name="Vandamme P."/>
            <person name="Eisen J.A."/>
            <person name="Garrity G."/>
            <person name="Hugenholtz P."/>
            <person name="Kyrpides N.C."/>
        </authorList>
    </citation>
    <scope>NUCLEOTIDE SEQUENCE [LARGE SCALE GENOMIC DNA]</scope>
    <source>
        <strain evidence="5 6">DSM 64</strain>
    </source>
</reference>
<evidence type="ECO:0000256" key="3">
    <source>
        <dbReference type="ARBA" id="ARBA00023136"/>
    </source>
</evidence>
<feature type="transmembrane region" description="Helical" evidence="4">
    <location>
        <begin position="292"/>
        <end position="314"/>
    </location>
</feature>
<evidence type="ECO:0000256" key="1">
    <source>
        <dbReference type="ARBA" id="ARBA00022692"/>
    </source>
</evidence>
<accession>A0A561XC69</accession>
<dbReference type="InterPro" id="IPR011701">
    <property type="entry name" value="MFS"/>
</dbReference>
<evidence type="ECO:0000313" key="5">
    <source>
        <dbReference type="EMBL" id="TWG33714.1"/>
    </source>
</evidence>
<dbReference type="Pfam" id="PF07690">
    <property type="entry name" value="MFS_1"/>
    <property type="match status" value="1"/>
</dbReference>
<feature type="transmembrane region" description="Helical" evidence="4">
    <location>
        <begin position="130"/>
        <end position="154"/>
    </location>
</feature>
<dbReference type="GeneID" id="51113108"/>
<dbReference type="EMBL" id="VJWE01000017">
    <property type="protein sequence ID" value="TWG33714.1"/>
    <property type="molecule type" value="Genomic_DNA"/>
</dbReference>
<feature type="transmembrane region" description="Helical" evidence="4">
    <location>
        <begin position="96"/>
        <end position="118"/>
    </location>
</feature>
<evidence type="ECO:0000256" key="4">
    <source>
        <dbReference type="SAM" id="Phobius"/>
    </source>
</evidence>
<keyword evidence="1 4" id="KW-0812">Transmembrane</keyword>
<dbReference type="Gene3D" id="1.20.1250.20">
    <property type="entry name" value="MFS general substrate transporter like domains"/>
    <property type="match status" value="1"/>
</dbReference>
<comment type="caution">
    <text evidence="5">The sequence shown here is derived from an EMBL/GenBank/DDBJ whole genome shotgun (WGS) entry which is preliminary data.</text>
</comment>
<feature type="transmembrane region" description="Helical" evidence="4">
    <location>
        <begin position="236"/>
        <end position="259"/>
    </location>
</feature>